<reference evidence="1" key="3">
    <citation type="submission" date="2022-06" db="UniProtKB">
        <authorList>
            <consortium name="EnsemblPlants"/>
        </authorList>
    </citation>
    <scope>IDENTIFICATION</scope>
</reference>
<dbReference type="EnsemblPlants" id="TuG1812G0300005323.01.T01">
    <property type="protein sequence ID" value="TuG1812G0300005323.01.T01.cds296266"/>
    <property type="gene ID" value="TuG1812G0300005323.01"/>
</dbReference>
<organism evidence="1 2">
    <name type="scientific">Triticum urartu</name>
    <name type="common">Red wild einkorn</name>
    <name type="synonym">Crithodium urartu</name>
    <dbReference type="NCBI Taxonomy" id="4572"/>
    <lineage>
        <taxon>Eukaryota</taxon>
        <taxon>Viridiplantae</taxon>
        <taxon>Streptophyta</taxon>
        <taxon>Embryophyta</taxon>
        <taxon>Tracheophyta</taxon>
        <taxon>Spermatophyta</taxon>
        <taxon>Magnoliopsida</taxon>
        <taxon>Liliopsida</taxon>
        <taxon>Poales</taxon>
        <taxon>Poaceae</taxon>
        <taxon>BOP clade</taxon>
        <taxon>Pooideae</taxon>
        <taxon>Triticodae</taxon>
        <taxon>Triticeae</taxon>
        <taxon>Triticinae</taxon>
        <taxon>Triticum</taxon>
    </lineage>
</organism>
<protein>
    <submittedName>
        <fullName evidence="1">Uncharacterized protein</fullName>
    </submittedName>
</protein>
<evidence type="ECO:0000313" key="1">
    <source>
        <dbReference type="EnsemblPlants" id="TuG1812G0300005323.01.T01.cds296266"/>
    </source>
</evidence>
<dbReference type="Gramene" id="TuG1812G0300005323.01.T01">
    <property type="protein sequence ID" value="TuG1812G0300005323.01.T01.cds296266"/>
    <property type="gene ID" value="TuG1812G0300005323.01"/>
</dbReference>
<reference evidence="2" key="1">
    <citation type="journal article" date="2013" name="Nature">
        <title>Draft genome of the wheat A-genome progenitor Triticum urartu.</title>
        <authorList>
            <person name="Ling H.Q."/>
            <person name="Zhao S."/>
            <person name="Liu D."/>
            <person name="Wang J."/>
            <person name="Sun H."/>
            <person name="Zhang C."/>
            <person name="Fan H."/>
            <person name="Li D."/>
            <person name="Dong L."/>
            <person name="Tao Y."/>
            <person name="Gao C."/>
            <person name="Wu H."/>
            <person name="Li Y."/>
            <person name="Cui Y."/>
            <person name="Guo X."/>
            <person name="Zheng S."/>
            <person name="Wang B."/>
            <person name="Yu K."/>
            <person name="Liang Q."/>
            <person name="Yang W."/>
            <person name="Lou X."/>
            <person name="Chen J."/>
            <person name="Feng M."/>
            <person name="Jian J."/>
            <person name="Zhang X."/>
            <person name="Luo G."/>
            <person name="Jiang Y."/>
            <person name="Liu J."/>
            <person name="Wang Z."/>
            <person name="Sha Y."/>
            <person name="Zhang B."/>
            <person name="Wu H."/>
            <person name="Tang D."/>
            <person name="Shen Q."/>
            <person name="Xue P."/>
            <person name="Zou S."/>
            <person name="Wang X."/>
            <person name="Liu X."/>
            <person name="Wang F."/>
            <person name="Yang Y."/>
            <person name="An X."/>
            <person name="Dong Z."/>
            <person name="Zhang K."/>
            <person name="Zhang X."/>
            <person name="Luo M.C."/>
            <person name="Dvorak J."/>
            <person name="Tong Y."/>
            <person name="Wang J."/>
            <person name="Yang H."/>
            <person name="Li Z."/>
            <person name="Wang D."/>
            <person name="Zhang A."/>
            <person name="Wang J."/>
        </authorList>
    </citation>
    <scope>NUCLEOTIDE SEQUENCE</scope>
    <source>
        <strain evidence="2">cv. G1812</strain>
    </source>
</reference>
<reference evidence="1" key="2">
    <citation type="submission" date="2018-03" db="EMBL/GenBank/DDBJ databases">
        <title>The Triticum urartu genome reveals the dynamic nature of wheat genome evolution.</title>
        <authorList>
            <person name="Ling H."/>
            <person name="Ma B."/>
            <person name="Shi X."/>
            <person name="Liu H."/>
            <person name="Dong L."/>
            <person name="Sun H."/>
            <person name="Cao Y."/>
            <person name="Gao Q."/>
            <person name="Zheng S."/>
            <person name="Li Y."/>
            <person name="Yu Y."/>
            <person name="Du H."/>
            <person name="Qi M."/>
            <person name="Li Y."/>
            <person name="Yu H."/>
            <person name="Cui Y."/>
            <person name="Wang N."/>
            <person name="Chen C."/>
            <person name="Wu H."/>
            <person name="Zhao Y."/>
            <person name="Zhang J."/>
            <person name="Li Y."/>
            <person name="Zhou W."/>
            <person name="Zhang B."/>
            <person name="Hu W."/>
            <person name="Eijk M."/>
            <person name="Tang J."/>
            <person name="Witsenboer H."/>
            <person name="Zhao S."/>
            <person name="Li Z."/>
            <person name="Zhang A."/>
            <person name="Wang D."/>
            <person name="Liang C."/>
        </authorList>
    </citation>
    <scope>NUCLEOTIDE SEQUENCE [LARGE SCALE GENOMIC DNA]</scope>
    <source>
        <strain evidence="1">cv. G1812</strain>
    </source>
</reference>
<evidence type="ECO:0000313" key="2">
    <source>
        <dbReference type="Proteomes" id="UP000015106"/>
    </source>
</evidence>
<dbReference type="AlphaFoldDB" id="A0A8R7U2Y2"/>
<name>A0A8R7U2Y2_TRIUA</name>
<keyword evidence="2" id="KW-1185">Reference proteome</keyword>
<accession>A0A8R7U2Y2</accession>
<dbReference type="Proteomes" id="UP000015106">
    <property type="component" value="Chromosome 3"/>
</dbReference>
<sequence length="100" mass="11129">CARACTSSLLPSCIFLFFPFSRKNIIYTHFLIFFSLASDRQSTQQLQLRGACSCPGLPLHPPPRPCPAADRPCNHLVHPCRSNFLDPPIPTSHILPSDLN</sequence>
<proteinExistence type="predicted"/>